<evidence type="ECO:0000256" key="3">
    <source>
        <dbReference type="ARBA" id="ARBA00022729"/>
    </source>
</evidence>
<organism evidence="7">
    <name type="scientific">Ixodes ricinus</name>
    <name type="common">Common tick</name>
    <name type="synonym">Acarus ricinus</name>
    <dbReference type="NCBI Taxonomy" id="34613"/>
    <lineage>
        <taxon>Eukaryota</taxon>
        <taxon>Metazoa</taxon>
        <taxon>Ecdysozoa</taxon>
        <taxon>Arthropoda</taxon>
        <taxon>Chelicerata</taxon>
        <taxon>Arachnida</taxon>
        <taxon>Acari</taxon>
        <taxon>Parasitiformes</taxon>
        <taxon>Ixodida</taxon>
        <taxon>Ixodoidea</taxon>
        <taxon>Ixodidae</taxon>
        <taxon>Ixodinae</taxon>
        <taxon>Ixodes</taxon>
    </lineage>
</organism>
<evidence type="ECO:0000313" key="7">
    <source>
        <dbReference type="EMBL" id="JAB75479.1"/>
    </source>
</evidence>
<evidence type="ECO:0000256" key="5">
    <source>
        <dbReference type="ARBA" id="ARBA00034321"/>
    </source>
</evidence>
<comment type="similarity">
    <text evidence="5">Belongs to the salp15 family.</text>
</comment>
<proteinExistence type="evidence at transcript level"/>
<dbReference type="EMBL" id="GANP01008989">
    <property type="protein sequence ID" value="JAB75479.1"/>
    <property type="molecule type" value="mRNA"/>
</dbReference>
<name>V5HDI2_IXORI</name>
<protein>
    <recommendedName>
        <fullName evidence="8">Secreted protein</fullName>
    </recommendedName>
</protein>
<evidence type="ECO:0000256" key="2">
    <source>
        <dbReference type="ARBA" id="ARBA00022525"/>
    </source>
</evidence>
<keyword evidence="2" id="KW-0964">Secreted</keyword>
<dbReference type="AlphaFoldDB" id="V5HDI2"/>
<sequence>IVFVLAGLCFGETSEDVSSSGNDASSGAGGGDTANQGATKPNEEDTGGVSQDTNPGDGKNTRKENRTLGYTLPSFIGDLNKRKEYVTKLQSNCGEQHQTHKIK</sequence>
<feature type="non-terminal residue" evidence="7">
    <location>
        <position position="1"/>
    </location>
</feature>
<evidence type="ECO:0000256" key="6">
    <source>
        <dbReference type="SAM" id="MobiDB-lite"/>
    </source>
</evidence>
<keyword evidence="4" id="KW-0325">Glycoprotein</keyword>
<evidence type="ECO:0008006" key="8">
    <source>
        <dbReference type="Google" id="ProtNLM"/>
    </source>
</evidence>
<keyword evidence="3" id="KW-0732">Signal</keyword>
<accession>V5HDI2</accession>
<evidence type="ECO:0000256" key="4">
    <source>
        <dbReference type="ARBA" id="ARBA00023180"/>
    </source>
</evidence>
<feature type="region of interest" description="Disordered" evidence="6">
    <location>
        <begin position="13"/>
        <end position="70"/>
    </location>
</feature>
<comment type="subcellular location">
    <subcellularLocation>
        <location evidence="1">Secreted</location>
    </subcellularLocation>
</comment>
<reference evidence="7" key="1">
    <citation type="journal article" date="2015" name="Sci. Rep.">
        <title>Tissue- and time-dependent transcription in Ixodes ricinus salivary glands and midguts when blood feeding on the vertebrate host.</title>
        <authorList>
            <person name="Kotsyfakis M."/>
            <person name="Schwarz A."/>
            <person name="Erhart J."/>
            <person name="Ribeiro J.M."/>
        </authorList>
    </citation>
    <scope>NUCLEOTIDE SEQUENCE</scope>
    <source>
        <tissue evidence="7">Salivary gland and midgut</tissue>
    </source>
</reference>
<dbReference type="Pfam" id="PF12115">
    <property type="entry name" value="Salp15"/>
    <property type="match status" value="1"/>
</dbReference>
<dbReference type="InterPro" id="IPR021971">
    <property type="entry name" value="Salp15"/>
</dbReference>
<dbReference type="GO" id="GO:0005576">
    <property type="term" value="C:extracellular region"/>
    <property type="evidence" value="ECO:0007669"/>
    <property type="project" value="UniProtKB-SubCell"/>
</dbReference>
<evidence type="ECO:0000256" key="1">
    <source>
        <dbReference type="ARBA" id="ARBA00004613"/>
    </source>
</evidence>